<sequence length="105" mass="12431">SEYSYDICFSIVISNAAGLINSVQHLRLCSWRILGIHFIIFYEEFELLHMYHAVLSGYHQKVDLKCVPSFVHNKLMRTKINWAYLQVHLSCRLCFPMYKNSIILF</sequence>
<dbReference type="GeneID" id="30149030"/>
<dbReference type="Proteomes" id="UP000094336">
    <property type="component" value="Unassembled WGS sequence"/>
</dbReference>
<reference evidence="2" key="1">
    <citation type="submission" date="2016-05" db="EMBL/GenBank/DDBJ databases">
        <title>Comparative genomics of biotechnologically important yeasts.</title>
        <authorList>
            <consortium name="DOE Joint Genome Institute"/>
            <person name="Riley R."/>
            <person name="Haridas S."/>
            <person name="Wolfe K.H."/>
            <person name="Lopes M.R."/>
            <person name="Hittinger C.T."/>
            <person name="Goker M."/>
            <person name="Salamov A."/>
            <person name="Wisecaver J."/>
            <person name="Long T.M."/>
            <person name="Aerts A.L."/>
            <person name="Barry K."/>
            <person name="Choi C."/>
            <person name="Clum A."/>
            <person name="Coughlan A.Y."/>
            <person name="Deshpande S."/>
            <person name="Douglass A.P."/>
            <person name="Hanson S.J."/>
            <person name="Klenk H.-P."/>
            <person name="Labutti K."/>
            <person name="Lapidus A."/>
            <person name="Lindquist E."/>
            <person name="Lipzen A."/>
            <person name="Meier-Kolthoff J.P."/>
            <person name="Ohm R.A."/>
            <person name="Otillar R.P."/>
            <person name="Pangilinan J."/>
            <person name="Peng Y."/>
            <person name="Rokas A."/>
            <person name="Rosa C.A."/>
            <person name="Scheuner C."/>
            <person name="Sibirny A.A."/>
            <person name="Slot J.C."/>
            <person name="Stielow J.B."/>
            <person name="Sun H."/>
            <person name="Kurtzman C.P."/>
            <person name="Blackwell M."/>
            <person name="Grigoriev I.V."/>
            <person name="Jeffries T.W."/>
        </authorList>
    </citation>
    <scope>NUCLEOTIDE SEQUENCE [LARGE SCALE GENOMIC DNA]</scope>
    <source>
        <strain evidence="2">NRRL Y-12698</strain>
    </source>
</reference>
<keyword evidence="2" id="KW-1185">Reference proteome</keyword>
<dbReference type="AlphaFoldDB" id="A0A1E3QUC9"/>
<name>A0A1E3QUC9_9ASCO</name>
<evidence type="ECO:0000313" key="1">
    <source>
        <dbReference type="EMBL" id="ODQ81295.1"/>
    </source>
</evidence>
<feature type="non-terminal residue" evidence="1">
    <location>
        <position position="1"/>
    </location>
</feature>
<dbReference type="EMBL" id="KV454428">
    <property type="protein sequence ID" value="ODQ81295.1"/>
    <property type="molecule type" value="Genomic_DNA"/>
</dbReference>
<evidence type="ECO:0000313" key="2">
    <source>
        <dbReference type="Proteomes" id="UP000094336"/>
    </source>
</evidence>
<organism evidence="1 2">
    <name type="scientific">Babjeviella inositovora NRRL Y-12698</name>
    <dbReference type="NCBI Taxonomy" id="984486"/>
    <lineage>
        <taxon>Eukaryota</taxon>
        <taxon>Fungi</taxon>
        <taxon>Dikarya</taxon>
        <taxon>Ascomycota</taxon>
        <taxon>Saccharomycotina</taxon>
        <taxon>Pichiomycetes</taxon>
        <taxon>Serinales incertae sedis</taxon>
        <taxon>Babjeviella</taxon>
    </lineage>
</organism>
<gene>
    <name evidence="1" type="ORF">BABINDRAFT_183054</name>
</gene>
<protein>
    <submittedName>
        <fullName evidence="1">Uncharacterized protein</fullName>
    </submittedName>
</protein>
<accession>A0A1E3QUC9</accession>
<dbReference type="RefSeq" id="XP_018986623.1">
    <property type="nucleotide sequence ID" value="XM_019131177.1"/>
</dbReference>
<proteinExistence type="predicted"/>